<name>A0ABV9UVG8_9ACTN</name>
<proteinExistence type="predicted"/>
<comment type="caution">
    <text evidence="1">The sequence shown here is derived from an EMBL/GenBank/DDBJ whole genome shotgun (WGS) entry which is preliminary data.</text>
</comment>
<keyword evidence="2" id="KW-1185">Reference proteome</keyword>
<organism evidence="1 2">
    <name type="scientific">Streptomyces mauvecolor</name>
    <dbReference type="NCBI Taxonomy" id="58345"/>
    <lineage>
        <taxon>Bacteria</taxon>
        <taxon>Bacillati</taxon>
        <taxon>Actinomycetota</taxon>
        <taxon>Actinomycetes</taxon>
        <taxon>Kitasatosporales</taxon>
        <taxon>Streptomycetaceae</taxon>
        <taxon>Streptomyces</taxon>
    </lineage>
</organism>
<gene>
    <name evidence="1" type="ORF">ACFPFX_33335</name>
</gene>
<protein>
    <submittedName>
        <fullName evidence="1">Uncharacterized protein</fullName>
    </submittedName>
</protein>
<evidence type="ECO:0000313" key="2">
    <source>
        <dbReference type="Proteomes" id="UP001595834"/>
    </source>
</evidence>
<dbReference type="EMBL" id="JBHSIZ010000045">
    <property type="protein sequence ID" value="MFC4961184.1"/>
    <property type="molecule type" value="Genomic_DNA"/>
</dbReference>
<reference evidence="2" key="1">
    <citation type="journal article" date="2019" name="Int. J. Syst. Evol. Microbiol.">
        <title>The Global Catalogue of Microorganisms (GCM) 10K type strain sequencing project: providing services to taxonomists for standard genome sequencing and annotation.</title>
        <authorList>
            <consortium name="The Broad Institute Genomics Platform"/>
            <consortium name="The Broad Institute Genome Sequencing Center for Infectious Disease"/>
            <person name="Wu L."/>
            <person name="Ma J."/>
        </authorList>
    </citation>
    <scope>NUCLEOTIDE SEQUENCE [LARGE SCALE GENOMIC DNA]</scope>
    <source>
        <strain evidence="2">CCM 7224</strain>
    </source>
</reference>
<evidence type="ECO:0000313" key="1">
    <source>
        <dbReference type="EMBL" id="MFC4961184.1"/>
    </source>
</evidence>
<sequence>MGIPQLQPFCWASLLGHEPGRYTITPCPAAARAKDLTGPPPALISIGALGLLVDESLA</sequence>
<dbReference type="Proteomes" id="UP001595834">
    <property type="component" value="Unassembled WGS sequence"/>
</dbReference>
<accession>A0ABV9UVG8</accession>
<dbReference type="RefSeq" id="WP_344377731.1">
    <property type="nucleotide sequence ID" value="NZ_BAAASQ010000019.1"/>
</dbReference>